<reference evidence="7 8" key="1">
    <citation type="submission" date="2025-04" db="UniProtKB">
        <authorList>
            <consortium name="RefSeq"/>
        </authorList>
    </citation>
    <scope>IDENTIFICATION</scope>
</reference>
<dbReference type="GO" id="GO:0046914">
    <property type="term" value="F:transition metal ion binding"/>
    <property type="evidence" value="ECO:0007669"/>
    <property type="project" value="InterPro"/>
</dbReference>
<dbReference type="STRING" id="127582.A0A2Y9RTZ4"/>
<feature type="domain" description="EF-hand" evidence="5">
    <location>
        <begin position="50"/>
        <end position="85"/>
    </location>
</feature>
<gene>
    <name evidence="7 8" type="primary">S100A2</name>
</gene>
<keyword evidence="2" id="KW-0479">Metal-binding</keyword>
<dbReference type="FunFam" id="1.10.238.10:FF:000044">
    <property type="entry name" value="Protein S100"/>
    <property type="match status" value="1"/>
</dbReference>
<dbReference type="PROSITE" id="PS50222">
    <property type="entry name" value="EF_HAND_2"/>
    <property type="match status" value="1"/>
</dbReference>
<accession>A0A2Y9RTZ4</accession>
<dbReference type="RefSeq" id="XP_004388692.1">
    <property type="nucleotide sequence ID" value="XM_004388635.2"/>
</dbReference>
<dbReference type="GO" id="GO:0005509">
    <property type="term" value="F:calcium ion binding"/>
    <property type="evidence" value="ECO:0007669"/>
    <property type="project" value="InterPro"/>
</dbReference>
<dbReference type="RefSeq" id="XP_023598385.1">
    <property type="nucleotide sequence ID" value="XM_023742617.1"/>
</dbReference>
<dbReference type="KEGG" id="tmu:101357512"/>
<keyword evidence="3" id="KW-0677">Repeat</keyword>
<comment type="similarity">
    <text evidence="1">Belongs to the S-100 family.</text>
</comment>
<organism evidence="6 8">
    <name type="scientific">Trichechus manatus latirostris</name>
    <name type="common">Florida manatee</name>
    <dbReference type="NCBI Taxonomy" id="127582"/>
    <lineage>
        <taxon>Eukaryota</taxon>
        <taxon>Metazoa</taxon>
        <taxon>Chordata</taxon>
        <taxon>Craniata</taxon>
        <taxon>Vertebrata</taxon>
        <taxon>Euteleostomi</taxon>
        <taxon>Mammalia</taxon>
        <taxon>Eutheria</taxon>
        <taxon>Afrotheria</taxon>
        <taxon>Sirenia</taxon>
        <taxon>Trichechidae</taxon>
        <taxon>Trichechus</taxon>
    </lineage>
</organism>
<evidence type="ECO:0000256" key="2">
    <source>
        <dbReference type="ARBA" id="ARBA00022723"/>
    </source>
</evidence>
<dbReference type="GO" id="GO:0043542">
    <property type="term" value="P:endothelial cell migration"/>
    <property type="evidence" value="ECO:0007669"/>
    <property type="project" value="TreeGrafter"/>
</dbReference>
<dbReference type="CTD" id="6273"/>
<dbReference type="GeneID" id="101357512"/>
<name>A0A2Y9RTZ4_TRIMA</name>
<dbReference type="Proteomes" id="UP000248480">
    <property type="component" value="Unplaced"/>
</dbReference>
<protein>
    <submittedName>
        <fullName evidence="7 8">Protein S100-A2</fullName>
    </submittedName>
</protein>
<dbReference type="Pfam" id="PF01023">
    <property type="entry name" value="S_100"/>
    <property type="match status" value="1"/>
</dbReference>
<dbReference type="PANTHER" id="PTHR11639:SF59">
    <property type="entry name" value="PROTEIN S100-A2"/>
    <property type="match status" value="1"/>
</dbReference>
<dbReference type="SMART" id="SM01394">
    <property type="entry name" value="S_100"/>
    <property type="match status" value="1"/>
</dbReference>
<evidence type="ECO:0000313" key="7">
    <source>
        <dbReference type="RefSeq" id="XP_004388692.1"/>
    </source>
</evidence>
<dbReference type="PANTHER" id="PTHR11639">
    <property type="entry name" value="S100 CALCIUM-BINDING PROTEIN"/>
    <property type="match status" value="1"/>
</dbReference>
<proteinExistence type="inferred from homology"/>
<sequence>MSRPLERTLAVMVTTFHKYSGQDGDKFKLSKREMKELLHKELPSCVGTAMDEERLKKLMDDLDKNNHQQVDFQEYTVFLARVTMMYNDFFQGYTERS</sequence>
<evidence type="ECO:0000313" key="8">
    <source>
        <dbReference type="RefSeq" id="XP_023598385.1"/>
    </source>
</evidence>
<evidence type="ECO:0000256" key="3">
    <source>
        <dbReference type="ARBA" id="ARBA00022737"/>
    </source>
</evidence>
<dbReference type="GO" id="GO:0048306">
    <property type="term" value="F:calcium-dependent protein binding"/>
    <property type="evidence" value="ECO:0007669"/>
    <property type="project" value="TreeGrafter"/>
</dbReference>
<dbReference type="InterPro" id="IPR013787">
    <property type="entry name" value="S100_Ca-bd_sub"/>
</dbReference>
<dbReference type="Gene3D" id="1.10.238.10">
    <property type="entry name" value="EF-hand"/>
    <property type="match status" value="1"/>
</dbReference>
<dbReference type="InterPro" id="IPR011992">
    <property type="entry name" value="EF-hand-dom_pair"/>
</dbReference>
<dbReference type="OrthoDB" id="26525at2759"/>
<keyword evidence="4" id="KW-0106">Calcium</keyword>
<evidence type="ECO:0000313" key="6">
    <source>
        <dbReference type="Proteomes" id="UP000248480"/>
    </source>
</evidence>
<dbReference type="SUPFAM" id="SSF47473">
    <property type="entry name" value="EF-hand"/>
    <property type="match status" value="1"/>
</dbReference>
<dbReference type="CDD" id="cd00213">
    <property type="entry name" value="S-100"/>
    <property type="match status" value="1"/>
</dbReference>
<evidence type="ECO:0000256" key="4">
    <source>
        <dbReference type="ARBA" id="ARBA00022837"/>
    </source>
</evidence>
<dbReference type="InterPro" id="IPR002048">
    <property type="entry name" value="EF_hand_dom"/>
</dbReference>
<dbReference type="AlphaFoldDB" id="A0A2Y9RTZ4"/>
<evidence type="ECO:0000259" key="5">
    <source>
        <dbReference type="PROSITE" id="PS50222"/>
    </source>
</evidence>
<dbReference type="InterPro" id="IPR034325">
    <property type="entry name" value="S-100_dom"/>
</dbReference>
<evidence type="ECO:0000256" key="1">
    <source>
        <dbReference type="ARBA" id="ARBA00007323"/>
    </source>
</evidence>
<keyword evidence="6" id="KW-1185">Reference proteome</keyword>